<evidence type="ECO:0000256" key="1">
    <source>
        <dbReference type="SAM" id="MobiDB-lite"/>
    </source>
</evidence>
<reference evidence="3" key="1">
    <citation type="journal article" date="2015" name="Proc. Natl. Acad. Sci. U.S.A.">
        <title>Genome sequencing of adzuki bean (Vigna angularis) provides insight into high starch and low fat accumulation and domestication.</title>
        <authorList>
            <person name="Yang K."/>
            <person name="Tian Z."/>
            <person name="Chen C."/>
            <person name="Luo L."/>
            <person name="Zhao B."/>
            <person name="Wang Z."/>
            <person name="Yu L."/>
            <person name="Li Y."/>
            <person name="Sun Y."/>
            <person name="Li W."/>
            <person name="Chen Y."/>
            <person name="Li Y."/>
            <person name="Zhang Y."/>
            <person name="Ai D."/>
            <person name="Zhao J."/>
            <person name="Shang C."/>
            <person name="Ma Y."/>
            <person name="Wu B."/>
            <person name="Wang M."/>
            <person name="Gao L."/>
            <person name="Sun D."/>
            <person name="Zhang P."/>
            <person name="Guo F."/>
            <person name="Wang W."/>
            <person name="Li Y."/>
            <person name="Wang J."/>
            <person name="Varshney R.K."/>
            <person name="Wang J."/>
            <person name="Ling H.Q."/>
            <person name="Wan P."/>
        </authorList>
    </citation>
    <scope>NUCLEOTIDE SEQUENCE</scope>
    <source>
        <strain evidence="3">cv. Jingnong 6</strain>
    </source>
</reference>
<dbReference type="Gramene" id="KOM35054">
    <property type="protein sequence ID" value="KOM35054"/>
    <property type="gene ID" value="LR48_Vigan02g120400"/>
</dbReference>
<feature type="compositionally biased region" description="Pro residues" evidence="1">
    <location>
        <begin position="15"/>
        <end position="28"/>
    </location>
</feature>
<feature type="region of interest" description="Disordered" evidence="1">
    <location>
        <begin position="49"/>
        <end position="72"/>
    </location>
</feature>
<feature type="region of interest" description="Disordered" evidence="1">
    <location>
        <begin position="1"/>
        <end position="28"/>
    </location>
</feature>
<protein>
    <submittedName>
        <fullName evidence="2">Uncharacterized protein</fullName>
    </submittedName>
</protein>
<gene>
    <name evidence="2" type="ORF">LR48_Vigan02g120400</name>
</gene>
<dbReference type="EMBL" id="CM003372">
    <property type="protein sequence ID" value="KOM35054.1"/>
    <property type="molecule type" value="Genomic_DNA"/>
</dbReference>
<evidence type="ECO:0000313" key="2">
    <source>
        <dbReference type="EMBL" id="KOM35054.1"/>
    </source>
</evidence>
<organism evidence="2 3">
    <name type="scientific">Phaseolus angularis</name>
    <name type="common">Azuki bean</name>
    <name type="synonym">Vigna angularis</name>
    <dbReference type="NCBI Taxonomy" id="3914"/>
    <lineage>
        <taxon>Eukaryota</taxon>
        <taxon>Viridiplantae</taxon>
        <taxon>Streptophyta</taxon>
        <taxon>Embryophyta</taxon>
        <taxon>Tracheophyta</taxon>
        <taxon>Spermatophyta</taxon>
        <taxon>Magnoliopsida</taxon>
        <taxon>eudicotyledons</taxon>
        <taxon>Gunneridae</taxon>
        <taxon>Pentapetalae</taxon>
        <taxon>rosids</taxon>
        <taxon>fabids</taxon>
        <taxon>Fabales</taxon>
        <taxon>Fabaceae</taxon>
        <taxon>Papilionoideae</taxon>
        <taxon>50 kb inversion clade</taxon>
        <taxon>NPAAA clade</taxon>
        <taxon>indigoferoid/millettioid clade</taxon>
        <taxon>Phaseoleae</taxon>
        <taxon>Vigna</taxon>
    </lineage>
</organism>
<accession>A0A0L9TXZ7</accession>
<evidence type="ECO:0000313" key="3">
    <source>
        <dbReference type="Proteomes" id="UP000053144"/>
    </source>
</evidence>
<proteinExistence type="predicted"/>
<name>A0A0L9TXZ7_PHAAN</name>
<sequence>MSRATSKIVQNHHVAPPPLDPKPSRPLYPPREATTLALHHINGGVSIRKHQATLPPSPNPNPPQAATFSATTQKRFSATINLATVTHNPQRFTIINRIRNLQKNLEIANSIDARSFNLHRRRLSSSSSTRHRGTPPSPSPSQNLQTTKSERAHPKPQSR</sequence>
<feature type="region of interest" description="Disordered" evidence="1">
    <location>
        <begin position="120"/>
        <end position="159"/>
    </location>
</feature>
<dbReference type="Proteomes" id="UP000053144">
    <property type="component" value="Chromosome 2"/>
</dbReference>
<dbReference type="AlphaFoldDB" id="A0A0L9TXZ7"/>
<feature type="compositionally biased region" description="Basic residues" evidence="1">
    <location>
        <begin position="120"/>
        <end position="133"/>
    </location>
</feature>